<accession>A0AAD3RT44</accession>
<dbReference type="EMBL" id="BSFH01000017">
    <property type="protein sequence ID" value="GLK63512.1"/>
    <property type="molecule type" value="Genomic_DNA"/>
</dbReference>
<dbReference type="Proteomes" id="UP001143349">
    <property type="component" value="Unassembled WGS sequence"/>
</dbReference>
<keyword evidence="2" id="KW-1185">Reference proteome</keyword>
<protein>
    <recommendedName>
        <fullName evidence="3">DUF551 domain-containing protein</fullName>
    </recommendedName>
</protein>
<proteinExistence type="predicted"/>
<evidence type="ECO:0000313" key="2">
    <source>
        <dbReference type="Proteomes" id="UP001143349"/>
    </source>
</evidence>
<organism evidence="1 2">
    <name type="scientific">Paracoccus kondratievae</name>
    <dbReference type="NCBI Taxonomy" id="135740"/>
    <lineage>
        <taxon>Bacteria</taxon>
        <taxon>Pseudomonadati</taxon>
        <taxon>Pseudomonadota</taxon>
        <taxon>Alphaproteobacteria</taxon>
        <taxon>Rhodobacterales</taxon>
        <taxon>Paracoccaceae</taxon>
        <taxon>Paracoccus</taxon>
    </lineage>
</organism>
<dbReference type="RefSeq" id="WP_271179340.1">
    <property type="nucleotide sequence ID" value="NZ_BSFH01000017.1"/>
</dbReference>
<sequence>MERFDNRPLGACENGAVFLDRLERDYQFDCEAGPLVLCSDWVELRRCFAAMAEFIRHPETALTPAPQAEGQVRANDDACEALARAYDREDAAQRGETDPWSIGIDDDPEWVADRIACARAGLAALTASPDWQPIETAPHDTELLLGWHDTFGSGQWRCIVDLAHSTRGGWWHGSATHWMPLPAAPEAEGGEDAE</sequence>
<evidence type="ECO:0000313" key="1">
    <source>
        <dbReference type="EMBL" id="GLK63512.1"/>
    </source>
</evidence>
<reference evidence="1" key="1">
    <citation type="journal article" date="2014" name="Int. J. Syst. Evol. Microbiol.">
        <title>Complete genome sequence of Corynebacterium casei LMG S-19264T (=DSM 44701T), isolated from a smear-ripened cheese.</title>
        <authorList>
            <consortium name="US DOE Joint Genome Institute (JGI-PGF)"/>
            <person name="Walter F."/>
            <person name="Albersmeier A."/>
            <person name="Kalinowski J."/>
            <person name="Ruckert C."/>
        </authorList>
    </citation>
    <scope>NUCLEOTIDE SEQUENCE</scope>
    <source>
        <strain evidence="1">VKM B-2222</strain>
    </source>
</reference>
<comment type="caution">
    <text evidence="1">The sequence shown here is derived from an EMBL/GenBank/DDBJ whole genome shotgun (WGS) entry which is preliminary data.</text>
</comment>
<reference evidence="1" key="2">
    <citation type="submission" date="2023-01" db="EMBL/GenBank/DDBJ databases">
        <authorList>
            <person name="Sun Q."/>
            <person name="Evtushenko L."/>
        </authorList>
    </citation>
    <scope>NUCLEOTIDE SEQUENCE</scope>
    <source>
        <strain evidence="1">VKM B-2222</strain>
    </source>
</reference>
<name>A0AAD3RT44_9RHOB</name>
<gene>
    <name evidence="1" type="ORF">GCM10017635_09820</name>
</gene>
<evidence type="ECO:0008006" key="3">
    <source>
        <dbReference type="Google" id="ProtNLM"/>
    </source>
</evidence>
<dbReference type="AlphaFoldDB" id="A0AAD3RT44"/>